<dbReference type="AlphaFoldDB" id="A0A0G0GYV0"/>
<sequence length="70" mass="6942">MSNLSPDTQFGIGPAASRPIIVSEAAVRVGKNFPNQSSPDATPLPDGQPSVLTSTGYLGAVAASTGSVGK</sequence>
<accession>A0A0G0GYV0</accession>
<dbReference type="Proteomes" id="UP000034852">
    <property type="component" value="Unassembled WGS sequence"/>
</dbReference>
<name>A0A0G0GYV0_9BACT</name>
<evidence type="ECO:0000313" key="2">
    <source>
        <dbReference type="EMBL" id="KKQ36108.1"/>
    </source>
</evidence>
<protein>
    <submittedName>
        <fullName evidence="2">Uncharacterized protein</fullName>
    </submittedName>
</protein>
<gene>
    <name evidence="2" type="ORF">US52_C0008G0007</name>
</gene>
<evidence type="ECO:0000256" key="1">
    <source>
        <dbReference type="SAM" id="MobiDB-lite"/>
    </source>
</evidence>
<reference evidence="2 3" key="1">
    <citation type="journal article" date="2015" name="Nature">
        <title>rRNA introns, odd ribosomes, and small enigmatic genomes across a large radiation of phyla.</title>
        <authorList>
            <person name="Brown C.T."/>
            <person name="Hug L.A."/>
            <person name="Thomas B.C."/>
            <person name="Sharon I."/>
            <person name="Castelle C.J."/>
            <person name="Singh A."/>
            <person name="Wilkins M.J."/>
            <person name="Williams K.H."/>
            <person name="Banfield J.F."/>
        </authorList>
    </citation>
    <scope>NUCLEOTIDE SEQUENCE [LARGE SCALE GENOMIC DNA]</scope>
</reference>
<comment type="caution">
    <text evidence="2">The sequence shown here is derived from an EMBL/GenBank/DDBJ whole genome shotgun (WGS) entry which is preliminary data.</text>
</comment>
<dbReference type="EMBL" id="LBTH01000008">
    <property type="protein sequence ID" value="KKQ36108.1"/>
    <property type="molecule type" value="Genomic_DNA"/>
</dbReference>
<feature type="region of interest" description="Disordered" evidence="1">
    <location>
        <begin position="31"/>
        <end position="50"/>
    </location>
</feature>
<organism evidence="2 3">
    <name type="scientific">candidate division WS6 bacterium GW2011_GWA2_37_6</name>
    <dbReference type="NCBI Taxonomy" id="1619087"/>
    <lineage>
        <taxon>Bacteria</taxon>
        <taxon>Candidatus Dojkabacteria</taxon>
    </lineage>
</organism>
<proteinExistence type="predicted"/>
<evidence type="ECO:0000313" key="3">
    <source>
        <dbReference type="Proteomes" id="UP000034852"/>
    </source>
</evidence>